<keyword evidence="4 6" id="KW-1133">Transmembrane helix</keyword>
<feature type="transmembrane region" description="Helical" evidence="6">
    <location>
        <begin position="445"/>
        <end position="467"/>
    </location>
</feature>
<evidence type="ECO:0000256" key="2">
    <source>
        <dbReference type="ARBA" id="ARBA00007168"/>
    </source>
</evidence>
<feature type="transmembrane region" description="Helical" evidence="6">
    <location>
        <begin position="160"/>
        <end position="178"/>
    </location>
</feature>
<name>A0ABR2K5B1_9EUKA</name>
<comment type="subcellular location">
    <subcellularLocation>
        <location evidence="6">Cell membrane</location>
        <topology evidence="6">Multi-pass membrane protein</topology>
    </subcellularLocation>
    <subcellularLocation>
        <location evidence="1">Membrane</location>
        <topology evidence="1">Multi-pass membrane protein</topology>
    </subcellularLocation>
</comment>
<feature type="transmembrane region" description="Helical" evidence="6">
    <location>
        <begin position="214"/>
        <end position="235"/>
    </location>
</feature>
<gene>
    <name evidence="8" type="ORF">M9Y10_041410</name>
</gene>
<comment type="function">
    <text evidence="6">Choline transporter.</text>
</comment>
<evidence type="ECO:0000256" key="1">
    <source>
        <dbReference type="ARBA" id="ARBA00004141"/>
    </source>
</evidence>
<dbReference type="PANTHER" id="PTHR12385:SF4">
    <property type="entry name" value="PROTEIN PNS1"/>
    <property type="match status" value="1"/>
</dbReference>
<feature type="transmembrane region" description="Helical" evidence="6">
    <location>
        <begin position="349"/>
        <end position="369"/>
    </location>
</feature>
<feature type="compositionally biased region" description="Polar residues" evidence="7">
    <location>
        <begin position="1"/>
        <end position="13"/>
    </location>
</feature>
<keyword evidence="9" id="KW-1185">Reference proteome</keyword>
<reference evidence="8 9" key="1">
    <citation type="submission" date="2024-04" db="EMBL/GenBank/DDBJ databases">
        <title>Tritrichomonas musculus Genome.</title>
        <authorList>
            <person name="Alves-Ferreira E."/>
            <person name="Grigg M."/>
            <person name="Lorenzi H."/>
            <person name="Galac M."/>
        </authorList>
    </citation>
    <scope>NUCLEOTIDE SEQUENCE [LARGE SCALE GENOMIC DNA]</scope>
    <source>
        <strain evidence="8 9">EAF2021</strain>
    </source>
</reference>
<evidence type="ECO:0000256" key="7">
    <source>
        <dbReference type="SAM" id="MobiDB-lite"/>
    </source>
</evidence>
<evidence type="ECO:0000256" key="6">
    <source>
        <dbReference type="RuleBase" id="RU368066"/>
    </source>
</evidence>
<organism evidence="8 9">
    <name type="scientific">Tritrichomonas musculus</name>
    <dbReference type="NCBI Taxonomy" id="1915356"/>
    <lineage>
        <taxon>Eukaryota</taxon>
        <taxon>Metamonada</taxon>
        <taxon>Parabasalia</taxon>
        <taxon>Tritrichomonadida</taxon>
        <taxon>Tritrichomonadidae</taxon>
        <taxon>Tritrichomonas</taxon>
    </lineage>
</organism>
<feature type="transmembrane region" description="Helical" evidence="6">
    <location>
        <begin position="256"/>
        <end position="282"/>
    </location>
</feature>
<feature type="transmembrane region" description="Helical" evidence="6">
    <location>
        <begin position="190"/>
        <end position="208"/>
    </location>
</feature>
<feature type="transmembrane region" description="Helical" evidence="6">
    <location>
        <begin position="288"/>
        <end position="304"/>
    </location>
</feature>
<dbReference type="InterPro" id="IPR007603">
    <property type="entry name" value="Choline_transptr-like"/>
</dbReference>
<proteinExistence type="inferred from homology"/>
<feature type="transmembrane region" description="Helical" evidence="6">
    <location>
        <begin position="473"/>
        <end position="493"/>
    </location>
</feature>
<keyword evidence="3 6" id="KW-0812">Transmembrane</keyword>
<dbReference type="EMBL" id="JAPFFF010000007">
    <property type="protein sequence ID" value="KAK8885951.1"/>
    <property type="molecule type" value="Genomic_DNA"/>
</dbReference>
<accession>A0ABR2K5B1</accession>
<sequence>MTYNNPQYNTINQADYPDVNPVPVSNNQGGHAPVQQSSLINNQNQSSPPPQNASYAQPSGDYDPYNVNYHPITVEQWQSVPSEKTDYSQYWESPDSFKPDKFSNNSKTETKCNDIAFAIIFILVFLLTIAMFIYTWLKVPAEDKSFTPDKNQMSSVTRKLVWKCIGISLAIAVVFNIVHDIFLYCAPVVYIKAGLWIGLIVSVLAIIAPLYYGYYAAVVFPIIMLLFSICFFCMARKYIKISASIMKQTSRILLKFPTIFLLILLECIIQAGLTIFFSFFIYAVQMSGINKCMYILIVVSYLWTNLTSGYVIYLAISGVAASWYFLYGTEYMPDHPVLQSLKRASTTSFGSACVAALLLAFVELLEFLVQSANSGNCILSILKCFAMCILSCLKCCIEYLNRYALIYCATFGVPFKEGCRRFIELRCNRFADLIMNSCIISNVTYYNMLVFSIGACLTGFGIGYGIYHNKSKYAQSFICAYSFAFAFALFFILRQPFVVISDTLLLCFVENPECLKTSANELYETMKHYYGDKLEEKLHKN</sequence>
<evidence type="ECO:0000256" key="4">
    <source>
        <dbReference type="ARBA" id="ARBA00022989"/>
    </source>
</evidence>
<keyword evidence="5 6" id="KW-0472">Membrane</keyword>
<evidence type="ECO:0000313" key="8">
    <source>
        <dbReference type="EMBL" id="KAK8885951.1"/>
    </source>
</evidence>
<comment type="caution">
    <text evidence="8">The sequence shown here is derived from an EMBL/GenBank/DDBJ whole genome shotgun (WGS) entry which is preliminary data.</text>
</comment>
<dbReference type="Proteomes" id="UP001470230">
    <property type="component" value="Unassembled WGS sequence"/>
</dbReference>
<feature type="transmembrane region" description="Helical" evidence="6">
    <location>
        <begin position="311"/>
        <end position="329"/>
    </location>
</feature>
<dbReference type="PANTHER" id="PTHR12385">
    <property type="entry name" value="CHOLINE TRANSPORTER-LIKE (SLC FAMILY 44)"/>
    <property type="match status" value="1"/>
</dbReference>
<feature type="region of interest" description="Disordered" evidence="7">
    <location>
        <begin position="1"/>
        <end position="60"/>
    </location>
</feature>
<feature type="compositionally biased region" description="Low complexity" evidence="7">
    <location>
        <begin position="35"/>
        <end position="59"/>
    </location>
</feature>
<feature type="transmembrane region" description="Helical" evidence="6">
    <location>
        <begin position="115"/>
        <end position="137"/>
    </location>
</feature>
<protein>
    <recommendedName>
        <fullName evidence="6">Choline transporter-like protein</fullName>
    </recommendedName>
</protein>
<evidence type="ECO:0000313" key="9">
    <source>
        <dbReference type="Proteomes" id="UP001470230"/>
    </source>
</evidence>
<evidence type="ECO:0000256" key="5">
    <source>
        <dbReference type="ARBA" id="ARBA00023136"/>
    </source>
</evidence>
<evidence type="ECO:0000256" key="3">
    <source>
        <dbReference type="ARBA" id="ARBA00022692"/>
    </source>
</evidence>
<comment type="similarity">
    <text evidence="2 6">Belongs to the CTL (choline transporter-like) family.</text>
</comment>
<dbReference type="Pfam" id="PF04515">
    <property type="entry name" value="Choline_transpo"/>
    <property type="match status" value="1"/>
</dbReference>